<keyword evidence="4 8" id="KW-1133">Transmembrane helix</keyword>
<feature type="transmembrane region" description="Helical" evidence="8">
    <location>
        <begin position="1140"/>
        <end position="1156"/>
    </location>
</feature>
<dbReference type="EMBL" id="KV442047">
    <property type="protein sequence ID" value="OAQ28563.1"/>
    <property type="molecule type" value="Genomic_DNA"/>
</dbReference>
<dbReference type="PANTHER" id="PTHR10582:SF2">
    <property type="entry name" value="INACTIVE"/>
    <property type="match status" value="1"/>
</dbReference>
<dbReference type="Proteomes" id="UP000078512">
    <property type="component" value="Unassembled WGS sequence"/>
</dbReference>
<protein>
    <recommendedName>
        <fullName evidence="9">Ion transport domain-containing protein</fullName>
    </recommendedName>
</protein>
<feature type="compositionally biased region" description="Polar residues" evidence="7">
    <location>
        <begin position="208"/>
        <end position="225"/>
    </location>
</feature>
<dbReference type="GO" id="GO:0005216">
    <property type="term" value="F:monoatomic ion channel activity"/>
    <property type="evidence" value="ECO:0007669"/>
    <property type="project" value="InterPro"/>
</dbReference>
<dbReference type="InterPro" id="IPR036322">
    <property type="entry name" value="WD40_repeat_dom_sf"/>
</dbReference>
<feature type="domain" description="Ion transport" evidence="9">
    <location>
        <begin position="1133"/>
        <end position="1355"/>
    </location>
</feature>
<gene>
    <name evidence="10" type="ORF">K457DRAFT_20118</name>
</gene>
<keyword evidence="3" id="KW-0677">Repeat</keyword>
<evidence type="ECO:0000256" key="2">
    <source>
        <dbReference type="ARBA" id="ARBA00022692"/>
    </source>
</evidence>
<reference evidence="10 11" key="1">
    <citation type="submission" date="2016-05" db="EMBL/GenBank/DDBJ databases">
        <title>Genome sequencing reveals origins of a unique bacterial endosymbiosis in the earliest lineages of terrestrial Fungi.</title>
        <authorList>
            <consortium name="DOE Joint Genome Institute"/>
            <person name="Uehling J."/>
            <person name="Gryganskyi A."/>
            <person name="Hameed K."/>
            <person name="Tschaplinski T."/>
            <person name="Misztal P."/>
            <person name="Wu S."/>
            <person name="Desiro A."/>
            <person name="Vande Pol N."/>
            <person name="Du Z.-Y."/>
            <person name="Zienkiewicz A."/>
            <person name="Zienkiewicz K."/>
            <person name="Morin E."/>
            <person name="Tisserant E."/>
            <person name="Splivallo R."/>
            <person name="Hainaut M."/>
            <person name="Henrissat B."/>
            <person name="Ohm R."/>
            <person name="Kuo A."/>
            <person name="Yan J."/>
            <person name="Lipzen A."/>
            <person name="Nolan M."/>
            <person name="Labutti K."/>
            <person name="Barry K."/>
            <person name="Goldstein A."/>
            <person name="Labbe J."/>
            <person name="Schadt C."/>
            <person name="Tuskan G."/>
            <person name="Grigoriev I."/>
            <person name="Martin F."/>
            <person name="Vilgalys R."/>
            <person name="Bonito G."/>
        </authorList>
    </citation>
    <scope>NUCLEOTIDE SEQUENCE [LARGE SCALE GENOMIC DNA]</scope>
    <source>
        <strain evidence="10 11">AG-77</strain>
    </source>
</reference>
<dbReference type="GO" id="GO:0098703">
    <property type="term" value="P:calcium ion import across plasma membrane"/>
    <property type="evidence" value="ECO:0007669"/>
    <property type="project" value="TreeGrafter"/>
</dbReference>
<proteinExistence type="predicted"/>
<accession>A0A197JUA9</accession>
<keyword evidence="2 8" id="KW-0812">Transmembrane</keyword>
<keyword evidence="6" id="KW-0175">Coiled coil</keyword>
<evidence type="ECO:0000256" key="5">
    <source>
        <dbReference type="ARBA" id="ARBA00023136"/>
    </source>
</evidence>
<dbReference type="InterPro" id="IPR024862">
    <property type="entry name" value="TRPV"/>
</dbReference>
<comment type="subcellular location">
    <subcellularLocation>
        <location evidence="1">Membrane</location>
        <topology evidence="1">Multi-pass membrane protein</topology>
    </subcellularLocation>
</comment>
<dbReference type="Gene3D" id="2.130.10.10">
    <property type="entry name" value="YVTN repeat-like/Quinoprotein amine dehydrogenase"/>
    <property type="match status" value="1"/>
</dbReference>
<evidence type="ECO:0000256" key="4">
    <source>
        <dbReference type="ARBA" id="ARBA00022989"/>
    </source>
</evidence>
<evidence type="ECO:0000313" key="10">
    <source>
        <dbReference type="EMBL" id="OAQ28563.1"/>
    </source>
</evidence>
<dbReference type="SUPFAM" id="SSF50978">
    <property type="entry name" value="WD40 repeat-like"/>
    <property type="match status" value="1"/>
</dbReference>
<evidence type="ECO:0000259" key="9">
    <source>
        <dbReference type="Pfam" id="PF00520"/>
    </source>
</evidence>
<dbReference type="OrthoDB" id="2377581at2759"/>
<keyword evidence="11" id="KW-1185">Reference proteome</keyword>
<feature type="transmembrane region" description="Helical" evidence="8">
    <location>
        <begin position="1234"/>
        <end position="1257"/>
    </location>
</feature>
<feature type="transmembrane region" description="Helical" evidence="8">
    <location>
        <begin position="1177"/>
        <end position="1196"/>
    </location>
</feature>
<feature type="region of interest" description="Disordered" evidence="7">
    <location>
        <begin position="208"/>
        <end position="233"/>
    </location>
</feature>
<evidence type="ECO:0000313" key="11">
    <source>
        <dbReference type="Proteomes" id="UP000078512"/>
    </source>
</evidence>
<evidence type="ECO:0000256" key="8">
    <source>
        <dbReference type="SAM" id="Phobius"/>
    </source>
</evidence>
<feature type="transmembrane region" description="Helical" evidence="8">
    <location>
        <begin position="1328"/>
        <end position="1349"/>
    </location>
</feature>
<feature type="transmembrane region" description="Helical" evidence="8">
    <location>
        <begin position="1202"/>
        <end position="1222"/>
    </location>
</feature>
<dbReference type="STRING" id="1314771.A0A197JUA9"/>
<evidence type="ECO:0000256" key="3">
    <source>
        <dbReference type="ARBA" id="ARBA00022737"/>
    </source>
</evidence>
<dbReference type="GO" id="GO:0005886">
    <property type="term" value="C:plasma membrane"/>
    <property type="evidence" value="ECO:0007669"/>
    <property type="project" value="TreeGrafter"/>
</dbReference>
<feature type="coiled-coil region" evidence="6">
    <location>
        <begin position="1441"/>
        <end position="1490"/>
    </location>
</feature>
<dbReference type="InterPro" id="IPR015943">
    <property type="entry name" value="WD40/YVTN_repeat-like_dom_sf"/>
</dbReference>
<evidence type="ECO:0000256" key="1">
    <source>
        <dbReference type="ARBA" id="ARBA00004141"/>
    </source>
</evidence>
<name>A0A197JUA9_9FUNG</name>
<dbReference type="Pfam" id="PF00520">
    <property type="entry name" value="Ion_trans"/>
    <property type="match status" value="1"/>
</dbReference>
<keyword evidence="5 8" id="KW-0472">Membrane</keyword>
<sequence length="1520" mass="172699">MVSRSDSSVADLSISIPIEDDDFEVNQGDIRDHFESEIRVDIEKNQGSIAEMASDIQDEDEEIPTDGELLICPRYPGESTIGYKGRKETDFDSVIETPPMECQDGVNDASPRAAFMTMGLFVDSGFYYAIWRISMPRIKREGACIDAENTVDYEDGTRMEFRARLRNSEIEKYVADDQTVQIAINEKIWVESNSAVAASLRLTLPSSTGTKNSSNAKAQDIGQGSKSDDQQPMKIEIDVSQGKISELSSSIVGETTNIRVKSPADGSDSGFVYSCELRPCDLVDSSVFLMKVASSVNVPDVLVPPCSFEFDESTLISTDISLDRSMAATLSVVEQTLHLYLWSLALVDNTKSAWDPVASTVITLDEGFDIGSRKLSIALSSDGRLLSVYEKTGDEYFEPKKGSVNFAVQFFTFELKKSSRSEKLVPVEYGPGSPLWTFVGLAKFQHRTPHSILSSEAREHVLVTDNGRSMDVFDVSHGFALIHTISLVPLGTRSKWTFECPIKTLQDTTFAWNGIDGEVSLWNWRTGRCIGRFPAANQVVISPDELYLATVLEDDSINIYSVASGLLLRSTDSQMQHVIALAFGFDGDIHLLGTSEFDEEWLIHSLDASNLKKSFDSALSFASFDQKFIGLGQCQVGGNKITRAVFQGEEWIEFTNLTTLNNSTPSVCELRCKDRWQYDGEEEDFWIDVEQDCTFKVGLDSQGTISRVLRESRSSLGKTAELWQLPTSEESSCKFLAVDTADRFFQGGNLCLHGSIHWTESGVVDEDHHFNVLRASFLGDQDTATLIRTIPDFVRKFGSYPPTYKSAIIDLTLQHISKTFKNPKRQWFATGTETSVMWFLVTQSVRWGSDLFLRAVLESPSIDHWVPRENEFSADPEQDLIAYLIKEYKVSMVKMLIDYCLARAHSNSPRFLDMLMISVPHIQSKHPEMALEISRRAVFIMEHTREHVLHHSVHNRIQWRWKFWTPVKSNLHELMDQHPVFHLFNQLPIKKIGERSNRQEEEKEEALPDPKEIYKKDGRINANFYVVPFSLIWTIEAKDDLGKVSTADPIEQQTRVHWFFKVLRMIWHFVYPFDTVHVQSAYSDLEAFDNPAIFALMTYKWTRFTSYFWCIRQLFQVSYEFLVLGVTFIQLYGDEDQREGLLGGYIAILVLGYMLLHLEFQQMRGGVRRYFSSPYNWVDLSAYAIPMVSSCVLIAGDLENVYALRALSFSVVLVYMHCVFELRVFRNVCKVVTIVVNILLQIPAFFIILAIFILSFAHSINHLTEVNFRASDCQPDAEDATEPSICNAQRSEFPKNYFQSVSATYFFMTGNYGPVETSLTDGHWTSQLMIGFFFFLTAVLMMNVVIALMNGVYSQAVIAGEQVWLKNRLELVTSAENLTYFLPNFRDRFDYFPKYIYYTATDKQVADYQEKYGFDKNPLQFDFMPKKPIDPTITNATVDTIRELRKTVVEMKEQMAKDNKRHEEELQRQLALEKAEHQAALEKLMQANDDKMTALVSANNLQTAAMMDKIMAQLVASKEG</sequence>
<evidence type="ECO:0000256" key="7">
    <source>
        <dbReference type="SAM" id="MobiDB-lite"/>
    </source>
</evidence>
<dbReference type="InterPro" id="IPR005821">
    <property type="entry name" value="Ion_trans_dom"/>
</dbReference>
<dbReference type="PANTHER" id="PTHR10582">
    <property type="entry name" value="TRANSIENT RECEPTOR POTENTIAL ION CHANNEL PROTEIN"/>
    <property type="match status" value="1"/>
</dbReference>
<organism evidence="10 11">
    <name type="scientific">Linnemannia elongata AG-77</name>
    <dbReference type="NCBI Taxonomy" id="1314771"/>
    <lineage>
        <taxon>Eukaryota</taxon>
        <taxon>Fungi</taxon>
        <taxon>Fungi incertae sedis</taxon>
        <taxon>Mucoromycota</taxon>
        <taxon>Mortierellomycotina</taxon>
        <taxon>Mortierellomycetes</taxon>
        <taxon>Mortierellales</taxon>
        <taxon>Mortierellaceae</taxon>
        <taxon>Linnemannia</taxon>
    </lineage>
</organism>
<evidence type="ECO:0000256" key="6">
    <source>
        <dbReference type="SAM" id="Coils"/>
    </source>
</evidence>